<evidence type="ECO:0000256" key="7">
    <source>
        <dbReference type="ARBA" id="ARBA00037085"/>
    </source>
</evidence>
<accession>A0A367PHX5</accession>
<evidence type="ECO:0000256" key="1">
    <source>
        <dbReference type="ARBA" id="ARBA00001974"/>
    </source>
</evidence>
<evidence type="ECO:0000313" key="13">
    <source>
        <dbReference type="EMBL" id="RCJ07472.1"/>
    </source>
</evidence>
<dbReference type="InterPro" id="IPR009100">
    <property type="entry name" value="AcylCoA_DH/oxidase_NM_dom_sf"/>
</dbReference>
<dbReference type="SUPFAM" id="SSF47203">
    <property type="entry name" value="Acyl-CoA dehydrogenase C-terminal domain-like"/>
    <property type="match status" value="1"/>
</dbReference>
<feature type="domain" description="Acyl-CoA dehydrogenase/oxidase C-terminal" evidence="10">
    <location>
        <begin position="236"/>
        <end position="382"/>
    </location>
</feature>
<dbReference type="FunFam" id="2.40.110.10:FF:000002">
    <property type="entry name" value="Acyl-CoA dehydrogenase fadE12"/>
    <property type="match status" value="1"/>
</dbReference>
<evidence type="ECO:0000256" key="8">
    <source>
        <dbReference type="ARBA" id="ARBA00040394"/>
    </source>
</evidence>
<dbReference type="Pfam" id="PF02771">
    <property type="entry name" value="Acyl-CoA_dh_N"/>
    <property type="match status" value="1"/>
</dbReference>
<dbReference type="FunFam" id="1.20.140.10:FF:000001">
    <property type="entry name" value="Acyl-CoA dehydrogenase"/>
    <property type="match status" value="1"/>
</dbReference>
<reference evidence="13 14" key="1">
    <citation type="submission" date="2018-04" db="EMBL/GenBank/DDBJ databases">
        <title>Cupriavidus necator CR12 genome sequencing and assembly.</title>
        <authorList>
            <person name="Ben Fekih I."/>
            <person name="Mazhar H.S."/>
            <person name="Bello S.K."/>
            <person name="Rensing C."/>
        </authorList>
    </citation>
    <scope>NUCLEOTIDE SEQUENCE [LARGE SCALE GENOMIC DNA]</scope>
    <source>
        <strain evidence="13 14">CR12</strain>
    </source>
</reference>
<keyword evidence="6" id="KW-0560">Oxidoreductase</keyword>
<evidence type="ECO:0000256" key="5">
    <source>
        <dbReference type="ARBA" id="ARBA00022827"/>
    </source>
</evidence>
<dbReference type="InterPro" id="IPR013786">
    <property type="entry name" value="AcylCoA_DH/ox_N"/>
</dbReference>
<dbReference type="Pfam" id="PF00441">
    <property type="entry name" value="Acyl-CoA_dh_1"/>
    <property type="match status" value="1"/>
</dbReference>
<keyword evidence="4" id="KW-0285">Flavoprotein</keyword>
<dbReference type="InterPro" id="IPR006089">
    <property type="entry name" value="Acyl-CoA_DH_CS"/>
</dbReference>
<dbReference type="PROSITE" id="PS00072">
    <property type="entry name" value="ACYL_COA_DH_1"/>
    <property type="match status" value="1"/>
</dbReference>
<dbReference type="Gene3D" id="1.20.140.10">
    <property type="entry name" value="Butyryl-CoA Dehydrogenase, subunit A, domain 3"/>
    <property type="match status" value="1"/>
</dbReference>
<evidence type="ECO:0000256" key="3">
    <source>
        <dbReference type="ARBA" id="ARBA00009347"/>
    </source>
</evidence>
<dbReference type="GO" id="GO:0033539">
    <property type="term" value="P:fatty acid beta-oxidation using acyl-CoA dehydrogenase"/>
    <property type="evidence" value="ECO:0007669"/>
    <property type="project" value="TreeGrafter"/>
</dbReference>
<keyword evidence="5" id="KW-0274">FAD</keyword>
<evidence type="ECO:0000256" key="2">
    <source>
        <dbReference type="ARBA" id="ARBA00005102"/>
    </source>
</evidence>
<dbReference type="InterPro" id="IPR046373">
    <property type="entry name" value="Acyl-CoA_Oxase/DH_mid-dom_sf"/>
</dbReference>
<dbReference type="EMBL" id="QDHA01000037">
    <property type="protein sequence ID" value="RCJ07472.1"/>
    <property type="molecule type" value="Genomic_DNA"/>
</dbReference>
<dbReference type="GO" id="GO:0050660">
    <property type="term" value="F:flavin adenine dinucleotide binding"/>
    <property type="evidence" value="ECO:0007669"/>
    <property type="project" value="InterPro"/>
</dbReference>
<dbReference type="AlphaFoldDB" id="A0A367PHX5"/>
<proteinExistence type="inferred from homology"/>
<dbReference type="InterPro" id="IPR009075">
    <property type="entry name" value="AcylCo_DH/oxidase_C"/>
</dbReference>
<evidence type="ECO:0000256" key="9">
    <source>
        <dbReference type="ARBA" id="ARBA00042660"/>
    </source>
</evidence>
<dbReference type="PANTHER" id="PTHR48083">
    <property type="entry name" value="MEDIUM-CHAIN SPECIFIC ACYL-COA DEHYDROGENASE, MITOCHONDRIAL-RELATED"/>
    <property type="match status" value="1"/>
</dbReference>
<dbReference type="InterPro" id="IPR050741">
    <property type="entry name" value="Acyl-CoA_dehydrogenase"/>
</dbReference>
<protein>
    <recommendedName>
        <fullName evidence="8">Acyl-[acyl-carrier-protein] dehydrogenase MbtN</fullName>
    </recommendedName>
    <alternativeName>
        <fullName evidence="9">Mycobactin synthase protein N</fullName>
    </alternativeName>
</protein>
<sequence length="382" mass="42692">MLMNDYRSPWLTPELDTFRETTRRFWHGELLPHVDRWEKQGYIDREVWHRLGHLGLLLADVPAAYGGGGGDYRHLASLIEVSATAGFGLGFGPHYIVAQYLLAYASEAQKQRWLPKLASGEMVASIAMSEPGAGSDLAALRTTARREGEHYVINGAKTFNTNGHHADLILIAAKTDPAKGARGVSLIVAETKELPGFRRGRLLDKIGLKAQDTLELFFDDMRVPAENLVGGAEGLGFGQMMEQLPYERTTIAIRAVASTERALALTLDHVKTRQLFGNPLLKMQNTRFEMSEMKTQASLARVFIDQCIQWQLEGRLDAPTAAMAKLWSTENECQTIDRCLQLFGGYGFMREFPIARMYVDSRAQRIYGGANEVMKEIIARQL</sequence>
<dbReference type="InterPro" id="IPR037069">
    <property type="entry name" value="AcylCoA_DH/ox_N_sf"/>
</dbReference>
<evidence type="ECO:0000259" key="12">
    <source>
        <dbReference type="Pfam" id="PF02771"/>
    </source>
</evidence>
<organism evidence="13 14">
    <name type="scientific">Cupriavidus necator</name>
    <name type="common">Alcaligenes eutrophus</name>
    <name type="synonym">Ralstonia eutropha</name>
    <dbReference type="NCBI Taxonomy" id="106590"/>
    <lineage>
        <taxon>Bacteria</taxon>
        <taxon>Pseudomonadati</taxon>
        <taxon>Pseudomonadota</taxon>
        <taxon>Betaproteobacteria</taxon>
        <taxon>Burkholderiales</taxon>
        <taxon>Burkholderiaceae</taxon>
        <taxon>Cupriavidus</taxon>
    </lineage>
</organism>
<dbReference type="GO" id="GO:0005737">
    <property type="term" value="C:cytoplasm"/>
    <property type="evidence" value="ECO:0007669"/>
    <property type="project" value="TreeGrafter"/>
</dbReference>
<evidence type="ECO:0000259" key="10">
    <source>
        <dbReference type="Pfam" id="PF00441"/>
    </source>
</evidence>
<name>A0A367PHX5_CUPNE</name>
<dbReference type="GO" id="GO:0003995">
    <property type="term" value="F:acyl-CoA dehydrogenase activity"/>
    <property type="evidence" value="ECO:0007669"/>
    <property type="project" value="InterPro"/>
</dbReference>
<comment type="cofactor">
    <cofactor evidence="1">
        <name>FAD</name>
        <dbReference type="ChEBI" id="CHEBI:57692"/>
    </cofactor>
</comment>
<gene>
    <name evidence="13" type="ORF">DDK22_15940</name>
</gene>
<feature type="domain" description="Acyl-CoA dehydrogenase/oxidase N-terminal" evidence="12">
    <location>
        <begin position="12"/>
        <end position="121"/>
    </location>
</feature>
<dbReference type="PANTHER" id="PTHR48083:SF20">
    <property type="entry name" value="LONG-CHAIN SPECIFIC ACYL-COA DEHYDROGENASE, MITOCHONDRIAL"/>
    <property type="match status" value="1"/>
</dbReference>
<dbReference type="InterPro" id="IPR036250">
    <property type="entry name" value="AcylCo_DH-like_C"/>
</dbReference>
<feature type="domain" description="Acyl-CoA oxidase/dehydrogenase middle" evidence="11">
    <location>
        <begin position="125"/>
        <end position="221"/>
    </location>
</feature>
<dbReference type="SUPFAM" id="SSF56645">
    <property type="entry name" value="Acyl-CoA dehydrogenase NM domain-like"/>
    <property type="match status" value="1"/>
</dbReference>
<comment type="caution">
    <text evidence="13">The sequence shown here is derived from an EMBL/GenBank/DDBJ whole genome shotgun (WGS) entry which is preliminary data.</text>
</comment>
<dbReference type="Proteomes" id="UP000253501">
    <property type="component" value="Unassembled WGS sequence"/>
</dbReference>
<dbReference type="PROSITE" id="PS00073">
    <property type="entry name" value="ACYL_COA_DH_2"/>
    <property type="match status" value="1"/>
</dbReference>
<comment type="pathway">
    <text evidence="2">Siderophore biosynthesis; mycobactin biosynthesis.</text>
</comment>
<evidence type="ECO:0000256" key="4">
    <source>
        <dbReference type="ARBA" id="ARBA00022630"/>
    </source>
</evidence>
<comment type="function">
    <text evidence="7">Catalyzes the dehydrogenation at the alpha-beta position of ACP-bound acyl chains. This results in the introduction of a double bond in the lipidic chain, which is further transferred to the epsilon-amino group of lysine residue in the mycobactin core by MbtK.</text>
</comment>
<dbReference type="Pfam" id="PF02770">
    <property type="entry name" value="Acyl-CoA_dh_M"/>
    <property type="match status" value="1"/>
</dbReference>
<evidence type="ECO:0000313" key="14">
    <source>
        <dbReference type="Proteomes" id="UP000253501"/>
    </source>
</evidence>
<evidence type="ECO:0000256" key="6">
    <source>
        <dbReference type="ARBA" id="ARBA00023002"/>
    </source>
</evidence>
<comment type="similarity">
    <text evidence="3">Belongs to the acyl-CoA dehydrogenase family.</text>
</comment>
<evidence type="ECO:0000259" key="11">
    <source>
        <dbReference type="Pfam" id="PF02770"/>
    </source>
</evidence>
<dbReference type="Gene3D" id="1.10.540.10">
    <property type="entry name" value="Acyl-CoA dehydrogenase/oxidase, N-terminal domain"/>
    <property type="match status" value="1"/>
</dbReference>
<dbReference type="RefSeq" id="WP_114132724.1">
    <property type="nucleotide sequence ID" value="NZ_CP068434.1"/>
</dbReference>
<dbReference type="Gene3D" id="2.40.110.10">
    <property type="entry name" value="Butyryl-CoA Dehydrogenase, subunit A, domain 2"/>
    <property type="match status" value="1"/>
</dbReference>
<dbReference type="InterPro" id="IPR006091">
    <property type="entry name" value="Acyl-CoA_Oxase/DH_mid-dom"/>
</dbReference>